<keyword evidence="2" id="KW-0175">Coiled coil</keyword>
<dbReference type="SUPFAM" id="SSF56672">
    <property type="entry name" value="DNA/RNA polymerases"/>
    <property type="match status" value="1"/>
</dbReference>
<dbReference type="PANTHER" id="PTHR37984">
    <property type="entry name" value="PROTEIN CBG26694"/>
    <property type="match status" value="1"/>
</dbReference>
<dbReference type="PANTHER" id="PTHR37984:SF5">
    <property type="entry name" value="PROTEIN NYNRIN-LIKE"/>
    <property type="match status" value="1"/>
</dbReference>
<accession>A0A699GV97</accession>
<dbReference type="AlphaFoldDB" id="A0A699GV97"/>
<evidence type="ECO:0000256" key="1">
    <source>
        <dbReference type="ARBA" id="ARBA00023268"/>
    </source>
</evidence>
<dbReference type="CDD" id="cd01647">
    <property type="entry name" value="RT_LTR"/>
    <property type="match status" value="1"/>
</dbReference>
<sequence>MVRATDLELEFNQYQENTNARLTTLENELAAMRLEANQHHEQSNQHYEQSTKINVKSGLGDDNELIRHQTLTAGTNFKANDYRFKKLKMPIFDGEDAYRSPFRSWEGLKRRLLNRFQQTQEQVLEATFIKGLKPDLRASVRVMHPKRLNHAMILAVTIKENKSFDNRACGGGSYRSGGTTSNFTGYKNNTTSSTRTLLSTASTSNKGGISSTGRALLVDEEEEYEEENGEELKMATDHAHLDMVEVSLNSVMGFTLNQELGIAVSDSGTFNVTLGNRETTISKGIYKGLVVVFPEIQVFKDFLPLELGSTDAILGIKWLQTLRGVKMNLKLLTMKFMVGLDKFLISIIDELLDELQWAKIFSKIDLKLGYHQIRMMSSDVQKATFQTHEGHYEFLVMPFRHTNAPVTRSVEEHEIYLWTVLQILREQKLYANRKKCSFAQEKIEYLVHVVTRDGVEADPSKKFVKGYGEIASPLTDQIKKDSFKWNEEANQAFETLRITMSTLPVLVLPDFSQPFVVEADASGFRIGAILLQNKRAIAYFSQVLGPRAQLKSIYERELMAIVLAIRKWRSFLLGRKFTVRTNQRSLKYLLDQQLVSEEHQRWLSKLVGYDLKIQHRPENENHVADALSCRGDDPKLAALFILWVIDWKELVCEIPRDPQLSIIRELPAGLTEDMELILVPDRVEGVHEGKSSSKEEREVLIKWKDLPTYEVTWERYSTI</sequence>
<comment type="caution">
    <text evidence="4">The sequence shown here is derived from an EMBL/GenBank/DDBJ whole genome shotgun (WGS) entry which is preliminary data.</text>
</comment>
<proteinExistence type="predicted"/>
<gene>
    <name evidence="4" type="ORF">Tci_193898</name>
</gene>
<dbReference type="Gene3D" id="3.10.10.10">
    <property type="entry name" value="HIV Type 1 Reverse Transcriptase, subunit A, domain 1"/>
    <property type="match status" value="1"/>
</dbReference>
<dbReference type="Pfam" id="PF17919">
    <property type="entry name" value="RT_RNaseH_2"/>
    <property type="match status" value="1"/>
</dbReference>
<dbReference type="SUPFAM" id="SSF54160">
    <property type="entry name" value="Chromo domain-like"/>
    <property type="match status" value="1"/>
</dbReference>
<dbReference type="CDD" id="cd09274">
    <property type="entry name" value="RNase_HI_RT_Ty3"/>
    <property type="match status" value="1"/>
</dbReference>
<dbReference type="GO" id="GO:0003824">
    <property type="term" value="F:catalytic activity"/>
    <property type="evidence" value="ECO:0007669"/>
    <property type="project" value="UniProtKB-KW"/>
</dbReference>
<evidence type="ECO:0000259" key="3">
    <source>
        <dbReference type="PROSITE" id="PS50013"/>
    </source>
</evidence>
<dbReference type="InterPro" id="IPR016197">
    <property type="entry name" value="Chromo-like_dom_sf"/>
</dbReference>
<reference evidence="4" key="1">
    <citation type="journal article" date="2019" name="Sci. Rep.">
        <title>Draft genome of Tanacetum cinerariifolium, the natural source of mosquito coil.</title>
        <authorList>
            <person name="Yamashiro T."/>
            <person name="Shiraishi A."/>
            <person name="Satake H."/>
            <person name="Nakayama K."/>
        </authorList>
    </citation>
    <scope>NUCLEOTIDE SEQUENCE</scope>
</reference>
<name>A0A699GV97_TANCI</name>
<evidence type="ECO:0000313" key="4">
    <source>
        <dbReference type="EMBL" id="GEW21922.1"/>
    </source>
</evidence>
<dbReference type="Gene3D" id="3.30.70.270">
    <property type="match status" value="3"/>
</dbReference>
<dbReference type="InterPro" id="IPR041577">
    <property type="entry name" value="RT_RNaseH_2"/>
</dbReference>
<feature type="coiled-coil region" evidence="2">
    <location>
        <begin position="15"/>
        <end position="42"/>
    </location>
</feature>
<protein>
    <recommendedName>
        <fullName evidence="3">Chromo domain-containing protein</fullName>
    </recommendedName>
</protein>
<dbReference type="EMBL" id="BKCJ010049616">
    <property type="protein sequence ID" value="GEW21922.1"/>
    <property type="molecule type" value="Genomic_DNA"/>
</dbReference>
<dbReference type="InterPro" id="IPR043502">
    <property type="entry name" value="DNA/RNA_pol_sf"/>
</dbReference>
<evidence type="ECO:0000256" key="2">
    <source>
        <dbReference type="SAM" id="Coils"/>
    </source>
</evidence>
<dbReference type="InterPro" id="IPR000953">
    <property type="entry name" value="Chromo/chromo_shadow_dom"/>
</dbReference>
<organism evidence="4">
    <name type="scientific">Tanacetum cinerariifolium</name>
    <name type="common">Dalmatian daisy</name>
    <name type="synonym">Chrysanthemum cinerariifolium</name>
    <dbReference type="NCBI Taxonomy" id="118510"/>
    <lineage>
        <taxon>Eukaryota</taxon>
        <taxon>Viridiplantae</taxon>
        <taxon>Streptophyta</taxon>
        <taxon>Embryophyta</taxon>
        <taxon>Tracheophyta</taxon>
        <taxon>Spermatophyta</taxon>
        <taxon>Magnoliopsida</taxon>
        <taxon>eudicotyledons</taxon>
        <taxon>Gunneridae</taxon>
        <taxon>Pentapetalae</taxon>
        <taxon>asterids</taxon>
        <taxon>campanulids</taxon>
        <taxon>Asterales</taxon>
        <taxon>Asteraceae</taxon>
        <taxon>Asteroideae</taxon>
        <taxon>Anthemideae</taxon>
        <taxon>Anthemidinae</taxon>
        <taxon>Tanacetum</taxon>
    </lineage>
</organism>
<dbReference type="PROSITE" id="PS50013">
    <property type="entry name" value="CHROMO_2"/>
    <property type="match status" value="1"/>
</dbReference>
<dbReference type="InterPro" id="IPR050951">
    <property type="entry name" value="Retrovirus_Pol_polyprotein"/>
</dbReference>
<feature type="domain" description="Chromo" evidence="3">
    <location>
        <begin position="678"/>
        <end position="719"/>
    </location>
</feature>
<keyword evidence="1" id="KW-0511">Multifunctional enzyme</keyword>
<dbReference type="InterPro" id="IPR043128">
    <property type="entry name" value="Rev_trsase/Diguanyl_cyclase"/>
</dbReference>